<dbReference type="AlphaFoldDB" id="A0A1G2JD13"/>
<evidence type="ECO:0000259" key="10">
    <source>
        <dbReference type="Pfam" id="PF00254"/>
    </source>
</evidence>
<dbReference type="InterPro" id="IPR008881">
    <property type="entry name" value="Trigger_fac_ribosome-bd_bac"/>
</dbReference>
<evidence type="ECO:0000256" key="9">
    <source>
        <dbReference type="HAMAP-Rule" id="MF_00303"/>
    </source>
</evidence>
<dbReference type="Gene3D" id="3.30.70.1050">
    <property type="entry name" value="Trigger factor ribosome-binding domain"/>
    <property type="match status" value="1"/>
</dbReference>
<evidence type="ECO:0000256" key="6">
    <source>
        <dbReference type="ARBA" id="ARBA00023186"/>
    </source>
</evidence>
<dbReference type="PANTHER" id="PTHR30560:SF3">
    <property type="entry name" value="TRIGGER FACTOR-LIKE PROTEIN TIG, CHLOROPLASTIC"/>
    <property type="match status" value="1"/>
</dbReference>
<dbReference type="InterPro" id="IPR027304">
    <property type="entry name" value="Trigger_fact/SurA_dom_sf"/>
</dbReference>
<dbReference type="InterPro" id="IPR046357">
    <property type="entry name" value="PPIase_dom_sf"/>
</dbReference>
<evidence type="ECO:0000256" key="4">
    <source>
        <dbReference type="ARBA" id="ARBA00016902"/>
    </source>
</evidence>
<dbReference type="PIRSF" id="PIRSF003095">
    <property type="entry name" value="Trigger_factor"/>
    <property type="match status" value="1"/>
</dbReference>
<dbReference type="GO" id="GO:0015031">
    <property type="term" value="P:protein transport"/>
    <property type="evidence" value="ECO:0007669"/>
    <property type="project" value="UniProtKB-UniRule"/>
</dbReference>
<evidence type="ECO:0000256" key="8">
    <source>
        <dbReference type="ARBA" id="ARBA00029986"/>
    </source>
</evidence>
<evidence type="ECO:0000313" key="13">
    <source>
        <dbReference type="EMBL" id="OGZ84411.1"/>
    </source>
</evidence>
<dbReference type="Pfam" id="PF05697">
    <property type="entry name" value="Trigger_N"/>
    <property type="match status" value="1"/>
</dbReference>
<dbReference type="GO" id="GO:0051301">
    <property type="term" value="P:cell division"/>
    <property type="evidence" value="ECO:0007669"/>
    <property type="project" value="UniProtKB-KW"/>
</dbReference>
<keyword evidence="9" id="KW-0963">Cytoplasm</keyword>
<evidence type="ECO:0000313" key="14">
    <source>
        <dbReference type="Proteomes" id="UP000177751"/>
    </source>
</evidence>
<dbReference type="SUPFAM" id="SSF54534">
    <property type="entry name" value="FKBP-like"/>
    <property type="match status" value="1"/>
</dbReference>
<comment type="function">
    <text evidence="9">Involved in protein export. Acts as a chaperone by maintaining the newly synthesized protein in an open conformation. Functions as a peptidyl-prolyl cis-trans isomerase.</text>
</comment>
<comment type="caution">
    <text evidence="13">The sequence shown here is derived from an EMBL/GenBank/DDBJ whole genome shotgun (WGS) entry which is preliminary data.</text>
</comment>
<evidence type="ECO:0000259" key="11">
    <source>
        <dbReference type="Pfam" id="PF05697"/>
    </source>
</evidence>
<dbReference type="GO" id="GO:0005737">
    <property type="term" value="C:cytoplasm"/>
    <property type="evidence" value="ECO:0007669"/>
    <property type="project" value="UniProtKB-SubCell"/>
</dbReference>
<feature type="domain" description="PPIase FKBP-type" evidence="10">
    <location>
        <begin position="161"/>
        <end position="236"/>
    </location>
</feature>
<dbReference type="Gene3D" id="1.10.3120.10">
    <property type="entry name" value="Trigger factor, C-terminal domain"/>
    <property type="match status" value="1"/>
</dbReference>
<dbReference type="EC" id="5.2.1.8" evidence="3 9"/>
<dbReference type="GO" id="GO:0051083">
    <property type="term" value="P:'de novo' cotranslational protein folding"/>
    <property type="evidence" value="ECO:0007669"/>
    <property type="project" value="TreeGrafter"/>
</dbReference>
<keyword evidence="6 9" id="KW-0143">Chaperone</keyword>
<gene>
    <name evidence="9" type="primary">tig</name>
    <name evidence="13" type="ORF">A2401_00475</name>
</gene>
<keyword evidence="9" id="KW-0132">Cell division</keyword>
<sequence length="423" mass="48387">MKTTQKKLPKSQIELEFELTEEEFKKYVQTALEHLKKHVKVDGFREGKAPASMVEDKLKPEALLMEAGDLAVRESYLNYVKEQKMEPVGNPEISITKIAQGSEFVFKAVITILPDVELPDYKEIASKIKSNEISVTDEEVLDSINYLQKTRAKFTLKNAGAEKKDFVNITYQNKDINEGKVVQDKFILGEGGFMAGFEDAIVGMKDGEEKEINVKFPENSPRKDLAGKEALFKVKVISVQKMEVPEINDEFAKQMGAFDTLVALKESVKIGITTEKTEAEKQRKRGEILEKIAEKSKFEMPEAMVEHEKERLLEDLKKKISHQIKISFEEYLASIKKTEAEIKETYQKEAEKRLKGFLILRQIGINEKVEVSDAELDEEIEKSMKSYNLEHAGHNHAKIDKEQLKEYAKGVLFNEKVFKLLEN</sequence>
<evidence type="ECO:0000256" key="2">
    <source>
        <dbReference type="ARBA" id="ARBA00005464"/>
    </source>
</evidence>
<dbReference type="EMBL" id="MHPP01000017">
    <property type="protein sequence ID" value="OGZ84411.1"/>
    <property type="molecule type" value="Genomic_DNA"/>
</dbReference>
<keyword evidence="9" id="KW-0131">Cell cycle</keyword>
<protein>
    <recommendedName>
        <fullName evidence="4 9">Trigger factor</fullName>
        <shortName evidence="9">TF</shortName>
        <ecNumber evidence="3 9">5.2.1.8</ecNumber>
    </recommendedName>
    <alternativeName>
        <fullName evidence="8 9">PPIase</fullName>
    </alternativeName>
</protein>
<dbReference type="STRING" id="1802229.A2401_00475"/>
<comment type="catalytic activity">
    <reaction evidence="1 9">
        <text>[protein]-peptidylproline (omega=180) = [protein]-peptidylproline (omega=0)</text>
        <dbReference type="Rhea" id="RHEA:16237"/>
        <dbReference type="Rhea" id="RHEA-COMP:10747"/>
        <dbReference type="Rhea" id="RHEA-COMP:10748"/>
        <dbReference type="ChEBI" id="CHEBI:83833"/>
        <dbReference type="ChEBI" id="CHEBI:83834"/>
        <dbReference type="EC" id="5.2.1.8"/>
    </reaction>
</comment>
<evidence type="ECO:0000256" key="5">
    <source>
        <dbReference type="ARBA" id="ARBA00023110"/>
    </source>
</evidence>
<dbReference type="GO" id="GO:0043022">
    <property type="term" value="F:ribosome binding"/>
    <property type="evidence" value="ECO:0007669"/>
    <property type="project" value="TreeGrafter"/>
</dbReference>
<keyword evidence="7 9" id="KW-0413">Isomerase</keyword>
<dbReference type="InterPro" id="IPR037041">
    <property type="entry name" value="Trigger_fac_C_sf"/>
</dbReference>
<dbReference type="InterPro" id="IPR036611">
    <property type="entry name" value="Trigger_fac_ribosome-bd_sf"/>
</dbReference>
<dbReference type="GO" id="GO:0003755">
    <property type="term" value="F:peptidyl-prolyl cis-trans isomerase activity"/>
    <property type="evidence" value="ECO:0007669"/>
    <property type="project" value="UniProtKB-UniRule"/>
</dbReference>
<name>A0A1G2JD13_9BACT</name>
<dbReference type="InterPro" id="IPR008880">
    <property type="entry name" value="Trigger_fac_C"/>
</dbReference>
<dbReference type="Pfam" id="PF00254">
    <property type="entry name" value="FKBP_C"/>
    <property type="match status" value="1"/>
</dbReference>
<organism evidence="13 14">
    <name type="scientific">Candidatus Staskawiczbacteria bacterium RIFOXYC1_FULL_38_18</name>
    <dbReference type="NCBI Taxonomy" id="1802229"/>
    <lineage>
        <taxon>Bacteria</taxon>
        <taxon>Candidatus Staskawicziibacteriota</taxon>
    </lineage>
</organism>
<comment type="subcellular location">
    <subcellularLocation>
        <location evidence="9">Cytoplasm</location>
    </subcellularLocation>
    <text evidence="9">About half TF is bound to the ribosome near the polypeptide exit tunnel while the other half is free in the cytoplasm.</text>
</comment>
<evidence type="ECO:0000256" key="7">
    <source>
        <dbReference type="ARBA" id="ARBA00023235"/>
    </source>
</evidence>
<reference evidence="13 14" key="1">
    <citation type="journal article" date="2016" name="Nat. Commun.">
        <title>Thousands of microbial genomes shed light on interconnected biogeochemical processes in an aquifer system.</title>
        <authorList>
            <person name="Anantharaman K."/>
            <person name="Brown C.T."/>
            <person name="Hug L.A."/>
            <person name="Sharon I."/>
            <person name="Castelle C.J."/>
            <person name="Probst A.J."/>
            <person name="Thomas B.C."/>
            <person name="Singh A."/>
            <person name="Wilkins M.J."/>
            <person name="Karaoz U."/>
            <person name="Brodie E.L."/>
            <person name="Williams K.H."/>
            <person name="Hubbard S.S."/>
            <person name="Banfield J.F."/>
        </authorList>
    </citation>
    <scope>NUCLEOTIDE SEQUENCE [LARGE SCALE GENOMIC DNA]</scope>
</reference>
<dbReference type="PANTHER" id="PTHR30560">
    <property type="entry name" value="TRIGGER FACTOR CHAPERONE AND PEPTIDYL-PROLYL CIS/TRANS ISOMERASE"/>
    <property type="match status" value="1"/>
</dbReference>
<dbReference type="GO" id="GO:0044183">
    <property type="term" value="F:protein folding chaperone"/>
    <property type="evidence" value="ECO:0007669"/>
    <property type="project" value="TreeGrafter"/>
</dbReference>
<evidence type="ECO:0000256" key="1">
    <source>
        <dbReference type="ARBA" id="ARBA00000971"/>
    </source>
</evidence>
<accession>A0A1G2JD13</accession>
<dbReference type="Gene3D" id="3.10.50.40">
    <property type="match status" value="1"/>
</dbReference>
<dbReference type="InterPro" id="IPR001179">
    <property type="entry name" value="PPIase_FKBP_dom"/>
</dbReference>
<evidence type="ECO:0000256" key="3">
    <source>
        <dbReference type="ARBA" id="ARBA00013194"/>
    </source>
</evidence>
<evidence type="ECO:0000259" key="12">
    <source>
        <dbReference type="Pfam" id="PF05698"/>
    </source>
</evidence>
<dbReference type="HAMAP" id="MF_00303">
    <property type="entry name" value="Trigger_factor_Tig"/>
    <property type="match status" value="1"/>
</dbReference>
<dbReference type="NCBIfam" id="TIGR00115">
    <property type="entry name" value="tig"/>
    <property type="match status" value="1"/>
</dbReference>
<feature type="domain" description="Trigger factor C-terminal" evidence="12">
    <location>
        <begin position="260"/>
        <end position="421"/>
    </location>
</feature>
<dbReference type="InterPro" id="IPR005215">
    <property type="entry name" value="Trig_fac"/>
</dbReference>
<dbReference type="Pfam" id="PF05698">
    <property type="entry name" value="Trigger_C"/>
    <property type="match status" value="1"/>
</dbReference>
<dbReference type="SUPFAM" id="SSF102735">
    <property type="entry name" value="Trigger factor ribosome-binding domain"/>
    <property type="match status" value="1"/>
</dbReference>
<dbReference type="Proteomes" id="UP000177751">
    <property type="component" value="Unassembled WGS sequence"/>
</dbReference>
<comment type="domain">
    <text evidence="9">Consists of 3 domains; the N-terminus binds the ribosome, the middle domain has PPIase activity, while the C-terminus has intrinsic chaperone activity on its own.</text>
</comment>
<proteinExistence type="inferred from homology"/>
<feature type="domain" description="Trigger factor ribosome-binding bacterial" evidence="11">
    <location>
        <begin position="1"/>
        <end position="145"/>
    </location>
</feature>
<dbReference type="SUPFAM" id="SSF109998">
    <property type="entry name" value="Triger factor/SurA peptide-binding domain-like"/>
    <property type="match status" value="1"/>
</dbReference>
<comment type="similarity">
    <text evidence="2 9">Belongs to the FKBP-type PPIase family. Tig subfamily.</text>
</comment>
<dbReference type="GO" id="GO:0043335">
    <property type="term" value="P:protein unfolding"/>
    <property type="evidence" value="ECO:0007669"/>
    <property type="project" value="TreeGrafter"/>
</dbReference>
<keyword evidence="5 9" id="KW-0697">Rotamase</keyword>